<dbReference type="InterPro" id="IPR014145">
    <property type="entry name" value="LigD_pol_dom"/>
</dbReference>
<dbReference type="RefSeq" id="WP_203679969.1">
    <property type="nucleotide sequence ID" value="NZ_BOMW01000026.1"/>
</dbReference>
<proteinExistence type="predicted"/>
<evidence type="ECO:0000256" key="1">
    <source>
        <dbReference type="SAM" id="MobiDB-lite"/>
    </source>
</evidence>
<accession>A0A919N6M9</accession>
<dbReference type="Pfam" id="PF21686">
    <property type="entry name" value="LigD_Prim-Pol"/>
    <property type="match status" value="1"/>
</dbReference>
<dbReference type="CDD" id="cd04863">
    <property type="entry name" value="MtLigD_Pol_like"/>
    <property type="match status" value="1"/>
</dbReference>
<dbReference type="PANTHER" id="PTHR42705:SF2">
    <property type="entry name" value="BIFUNCTIONAL NON-HOMOLOGOUS END JOINING PROTEIN LIGD"/>
    <property type="match status" value="1"/>
</dbReference>
<dbReference type="AlphaFoldDB" id="A0A919N6M9"/>
<dbReference type="Proteomes" id="UP000629619">
    <property type="component" value="Unassembled WGS sequence"/>
</dbReference>
<dbReference type="InterPro" id="IPR033649">
    <property type="entry name" value="MtLigD_Pol-like"/>
</dbReference>
<organism evidence="3 4">
    <name type="scientific">Actinoplanes siamensis</name>
    <dbReference type="NCBI Taxonomy" id="1223317"/>
    <lineage>
        <taxon>Bacteria</taxon>
        <taxon>Bacillati</taxon>
        <taxon>Actinomycetota</taxon>
        <taxon>Actinomycetes</taxon>
        <taxon>Micromonosporales</taxon>
        <taxon>Micromonosporaceae</taxon>
        <taxon>Actinoplanes</taxon>
    </lineage>
</organism>
<protein>
    <recommendedName>
        <fullName evidence="2">DNA ligase D polymerase domain-containing protein</fullName>
    </recommendedName>
</protein>
<name>A0A919N6M9_9ACTN</name>
<evidence type="ECO:0000259" key="2">
    <source>
        <dbReference type="Pfam" id="PF21686"/>
    </source>
</evidence>
<dbReference type="NCBIfam" id="TIGR02778">
    <property type="entry name" value="ligD_pol"/>
    <property type="match status" value="1"/>
</dbReference>
<evidence type="ECO:0000313" key="4">
    <source>
        <dbReference type="Proteomes" id="UP000629619"/>
    </source>
</evidence>
<dbReference type="PANTHER" id="PTHR42705">
    <property type="entry name" value="BIFUNCTIONAL NON-HOMOLOGOUS END JOINING PROTEIN LIGD"/>
    <property type="match status" value="1"/>
</dbReference>
<evidence type="ECO:0000313" key="3">
    <source>
        <dbReference type="EMBL" id="GIF05327.1"/>
    </source>
</evidence>
<dbReference type="InterPro" id="IPR052171">
    <property type="entry name" value="NHEJ_LigD"/>
</dbReference>
<gene>
    <name evidence="3" type="ORF">Asi03nite_28650</name>
</gene>
<sequence length="316" mass="34321">MPRDRFLVQIDGRDVELSNLDKMMYPAAGFTKGEVIDYYTRIAPMMLPHLRDRAVTRIRFPDGVEGAHFFEKNRPAGTPDWVRLETLPVPGSTKSRETVEFVVVDDLPTLVWSANLAALELHTPQWRVGAHPDLLVVDLDPGAPAGLRECCAVAVLLRDRLGEDGITAYPKTSGKKGMQLCCPISGTQDATIVSGYAKRIAEELARLVPGSITARMARQLRPGKIFIDWSQNNAAKTTVTPYSLRAGAAPTASTPLTWAETEAMATGEAPARQFHPAEVLDRADQHGDLLAGLLDSGPALPVQPAGARGSRDRRAP</sequence>
<dbReference type="EMBL" id="BOMW01000026">
    <property type="protein sequence ID" value="GIF05327.1"/>
    <property type="molecule type" value="Genomic_DNA"/>
</dbReference>
<keyword evidence="4" id="KW-1185">Reference proteome</keyword>
<dbReference type="Gene3D" id="3.90.920.10">
    <property type="entry name" value="DNA primase, PRIM domain"/>
    <property type="match status" value="1"/>
</dbReference>
<feature type="domain" description="DNA ligase D polymerase" evidence="2">
    <location>
        <begin position="31"/>
        <end position="289"/>
    </location>
</feature>
<comment type="caution">
    <text evidence="3">The sequence shown here is derived from an EMBL/GenBank/DDBJ whole genome shotgun (WGS) entry which is preliminary data.</text>
</comment>
<feature type="region of interest" description="Disordered" evidence="1">
    <location>
        <begin position="292"/>
        <end position="316"/>
    </location>
</feature>
<reference evidence="3" key="1">
    <citation type="submission" date="2021-01" db="EMBL/GenBank/DDBJ databases">
        <title>Whole genome shotgun sequence of Actinoplanes siamensis NBRC 109076.</title>
        <authorList>
            <person name="Komaki H."/>
            <person name="Tamura T."/>
        </authorList>
    </citation>
    <scope>NUCLEOTIDE SEQUENCE</scope>
    <source>
        <strain evidence="3">NBRC 109076</strain>
    </source>
</reference>